<dbReference type="Pfam" id="PF13966">
    <property type="entry name" value="zf-RVT"/>
    <property type="match status" value="1"/>
</dbReference>
<evidence type="ECO:0000259" key="1">
    <source>
        <dbReference type="Pfam" id="PF13966"/>
    </source>
</evidence>
<accession>A0A0V0IET7</accession>
<dbReference type="AlphaFoldDB" id="A0A0V0IET7"/>
<organism evidence="2">
    <name type="scientific">Solanum chacoense</name>
    <name type="common">Chaco potato</name>
    <dbReference type="NCBI Taxonomy" id="4108"/>
    <lineage>
        <taxon>Eukaryota</taxon>
        <taxon>Viridiplantae</taxon>
        <taxon>Streptophyta</taxon>
        <taxon>Embryophyta</taxon>
        <taxon>Tracheophyta</taxon>
        <taxon>Spermatophyta</taxon>
        <taxon>Magnoliopsida</taxon>
        <taxon>eudicotyledons</taxon>
        <taxon>Gunneridae</taxon>
        <taxon>Pentapetalae</taxon>
        <taxon>asterids</taxon>
        <taxon>lamiids</taxon>
        <taxon>Solanales</taxon>
        <taxon>Solanaceae</taxon>
        <taxon>Solanoideae</taxon>
        <taxon>Solaneae</taxon>
        <taxon>Solanum</taxon>
    </lineage>
</organism>
<name>A0A0V0IET7_SOLCH</name>
<proteinExistence type="predicted"/>
<reference evidence="2" key="1">
    <citation type="submission" date="2015-12" db="EMBL/GenBank/DDBJ databases">
        <title>Gene expression during late stages of embryo sac development: a critical building block for successful pollen-pistil interactions.</title>
        <authorList>
            <person name="Liu Y."/>
            <person name="Joly V."/>
            <person name="Sabar M."/>
            <person name="Matton D.P."/>
        </authorList>
    </citation>
    <scope>NUCLEOTIDE SEQUENCE</scope>
</reference>
<feature type="domain" description="Reverse transcriptase zinc-binding" evidence="1">
    <location>
        <begin position="10"/>
        <end position="70"/>
    </location>
</feature>
<evidence type="ECO:0000313" key="2">
    <source>
        <dbReference type="EMBL" id="JAP30411.1"/>
    </source>
</evidence>
<sequence>MCSCNPMLDNWRWKLIWKAKIPPKVISFTWTVLNEECLTQDNLIKRKIQFTHRCYMRKVEAESPGHLFTSDLWSMFLCIYGLKWITPHSLRKAYLSWCLWRVDKSIKHKWRMILACHFLEYFDRKE</sequence>
<dbReference type="EMBL" id="GEDG01008095">
    <property type="protein sequence ID" value="JAP30411.1"/>
    <property type="molecule type" value="Transcribed_RNA"/>
</dbReference>
<dbReference type="InterPro" id="IPR026960">
    <property type="entry name" value="RVT-Znf"/>
</dbReference>
<protein>
    <submittedName>
        <fullName evidence="2">Putative ovule protein</fullName>
    </submittedName>
</protein>